<organism evidence="1 2">
    <name type="scientific">Microcystis aeruginosa NIES-4325</name>
    <dbReference type="NCBI Taxonomy" id="2569534"/>
    <lineage>
        <taxon>Bacteria</taxon>
        <taxon>Bacillati</taxon>
        <taxon>Cyanobacteriota</taxon>
        <taxon>Cyanophyceae</taxon>
        <taxon>Oscillatoriophycideae</taxon>
        <taxon>Chroococcales</taxon>
        <taxon>Microcystaceae</taxon>
        <taxon>Microcystis</taxon>
    </lineage>
</organism>
<gene>
    <name evidence="1" type="ORF">MiAbW_02491</name>
</gene>
<comment type="caution">
    <text evidence="1">The sequence shown here is derived from an EMBL/GenBank/DDBJ whole genome shotgun (WGS) entry which is preliminary data.</text>
</comment>
<evidence type="ECO:0000313" key="2">
    <source>
        <dbReference type="Proteomes" id="UP000376575"/>
    </source>
</evidence>
<evidence type="ECO:0000313" key="1">
    <source>
        <dbReference type="EMBL" id="GEA27920.1"/>
    </source>
</evidence>
<reference evidence="1 2" key="1">
    <citation type="journal article" date="2019" name="FEMS Microbiol. Lett.">
        <title>A novel salt-tolerant genotype illuminates the sucrose gene evolution in freshwater bloom-forming cyanobacterium Microcystis aeruginosa.</title>
        <authorList>
            <person name="Tanabe Y."/>
            <person name="Yamaguchi H."/>
            <person name="Sano T."/>
            <person name="Kawachi M."/>
        </authorList>
    </citation>
    <scope>NUCLEOTIDE SEQUENCE [LARGE SCALE GENOMIC DNA]</scope>
    <source>
        <strain evidence="1 2">NIES-4325</strain>
    </source>
</reference>
<dbReference type="Proteomes" id="UP000376575">
    <property type="component" value="Unassembled WGS sequence"/>
</dbReference>
<accession>A0A5J4FD89</accession>
<dbReference type="AlphaFoldDB" id="A0A5J4FD89"/>
<name>A0A5J4FD89_MICAE</name>
<dbReference type="EMBL" id="BJKP01000022">
    <property type="protein sequence ID" value="GEA27920.1"/>
    <property type="molecule type" value="Genomic_DNA"/>
</dbReference>
<proteinExistence type="predicted"/>
<protein>
    <submittedName>
        <fullName evidence="1">Uncharacterized protein</fullName>
    </submittedName>
</protein>
<sequence>MKSSGIFCMINDNVRYAGASISVDLILSKIAEEIGFKVENILVVPQGKGNSSQQMGCHGRESLRKCIYVWRKP</sequence>